<dbReference type="AlphaFoldDB" id="A0A2V5HLZ9"/>
<evidence type="ECO:0000313" key="2">
    <source>
        <dbReference type="Proteomes" id="UP000248817"/>
    </source>
</evidence>
<sequence length="104" mass="11864">MEERRGERMRMRMRIKKKIFREIVRYLKVNLRECKPIAGLGDHVISGLPCLLSLACLHLFAGHYPRSGPPPAYPDCSIWSASSSANSVSRRLTRHILEFQGNNA</sequence>
<reference evidence="1 2" key="1">
    <citation type="submission" date="2018-02" db="EMBL/GenBank/DDBJ databases">
        <title>The genomes of Aspergillus section Nigri reveals drivers in fungal speciation.</title>
        <authorList>
            <consortium name="DOE Joint Genome Institute"/>
            <person name="Vesth T.C."/>
            <person name="Nybo J."/>
            <person name="Theobald S."/>
            <person name="Brandl J."/>
            <person name="Frisvad J.C."/>
            <person name="Nielsen K.F."/>
            <person name="Lyhne E.K."/>
            <person name="Kogle M.E."/>
            <person name="Kuo A."/>
            <person name="Riley R."/>
            <person name="Clum A."/>
            <person name="Nolan M."/>
            <person name="Lipzen A."/>
            <person name="Salamov A."/>
            <person name="Henrissat B."/>
            <person name="Wiebenga A."/>
            <person name="De vries R.P."/>
            <person name="Grigoriev I.V."/>
            <person name="Mortensen U.H."/>
            <person name="Andersen M.R."/>
            <person name="Baker S.E."/>
        </authorList>
    </citation>
    <scope>NUCLEOTIDE SEQUENCE [LARGE SCALE GENOMIC DNA]</scope>
    <source>
        <strain evidence="1 2">CBS 114.80</strain>
    </source>
</reference>
<evidence type="ECO:0000313" key="1">
    <source>
        <dbReference type="EMBL" id="PYI25508.1"/>
    </source>
</evidence>
<organism evidence="1 2">
    <name type="scientific">Aspergillus indologenus CBS 114.80</name>
    <dbReference type="NCBI Taxonomy" id="1450541"/>
    <lineage>
        <taxon>Eukaryota</taxon>
        <taxon>Fungi</taxon>
        <taxon>Dikarya</taxon>
        <taxon>Ascomycota</taxon>
        <taxon>Pezizomycotina</taxon>
        <taxon>Eurotiomycetes</taxon>
        <taxon>Eurotiomycetidae</taxon>
        <taxon>Eurotiales</taxon>
        <taxon>Aspergillaceae</taxon>
        <taxon>Aspergillus</taxon>
        <taxon>Aspergillus subgen. Circumdati</taxon>
    </lineage>
</organism>
<keyword evidence="2" id="KW-1185">Reference proteome</keyword>
<accession>A0A2V5HLZ9</accession>
<gene>
    <name evidence="1" type="ORF">BP00DRAFT_99372</name>
</gene>
<dbReference type="EMBL" id="KZ825643">
    <property type="protein sequence ID" value="PYI25508.1"/>
    <property type="molecule type" value="Genomic_DNA"/>
</dbReference>
<dbReference type="Proteomes" id="UP000248817">
    <property type="component" value="Unassembled WGS sequence"/>
</dbReference>
<name>A0A2V5HLZ9_9EURO</name>
<protein>
    <submittedName>
        <fullName evidence="1">Uncharacterized protein</fullName>
    </submittedName>
</protein>
<proteinExistence type="predicted"/>